<dbReference type="GO" id="GO:0005743">
    <property type="term" value="C:mitochondrial inner membrane"/>
    <property type="evidence" value="ECO:0007669"/>
    <property type="project" value="UniProtKB-SubCell"/>
</dbReference>
<dbReference type="EMBL" id="AMQN01006822">
    <property type="status" value="NOT_ANNOTATED_CDS"/>
    <property type="molecule type" value="Genomic_DNA"/>
</dbReference>
<evidence type="ECO:0000313" key="4">
    <source>
        <dbReference type="EnsemblMetazoa" id="CapteP154748"/>
    </source>
</evidence>
<dbReference type="InterPro" id="IPR035427">
    <property type="entry name" value="Tim10-like_dom_sf"/>
</dbReference>
<dbReference type="Proteomes" id="UP000014760">
    <property type="component" value="Unassembled WGS sequence"/>
</dbReference>
<protein>
    <recommendedName>
        <fullName evidence="1">Mitochondrial import inner membrane translocase subunit</fullName>
    </recommendedName>
</protein>
<reference evidence="3 5" key="2">
    <citation type="journal article" date="2013" name="Nature">
        <title>Insights into bilaterian evolution from three spiralian genomes.</title>
        <authorList>
            <person name="Simakov O."/>
            <person name="Marletaz F."/>
            <person name="Cho S.J."/>
            <person name="Edsinger-Gonzales E."/>
            <person name="Havlak P."/>
            <person name="Hellsten U."/>
            <person name="Kuo D.H."/>
            <person name="Larsson T."/>
            <person name="Lv J."/>
            <person name="Arendt D."/>
            <person name="Savage R."/>
            <person name="Osoegawa K."/>
            <person name="de Jong P."/>
            <person name="Grimwood J."/>
            <person name="Chapman J.A."/>
            <person name="Shapiro H."/>
            <person name="Aerts A."/>
            <person name="Otillar R.P."/>
            <person name="Terry A.Y."/>
            <person name="Boore J.L."/>
            <person name="Grigoriev I.V."/>
            <person name="Lindberg D.R."/>
            <person name="Seaver E.C."/>
            <person name="Weisblat D.A."/>
            <person name="Putnam N.H."/>
            <person name="Rokhsar D.S."/>
        </authorList>
    </citation>
    <scope>NUCLEOTIDE SEQUENCE</scope>
    <source>
        <strain evidence="3 5">I ESC-2004</strain>
    </source>
</reference>
<dbReference type="STRING" id="283909.R7UWA7"/>
<comment type="subunit">
    <text evidence="1">Heterohexamer.</text>
</comment>
<dbReference type="OrthoDB" id="344165at2759"/>
<keyword evidence="1" id="KW-0999">Mitochondrion inner membrane</keyword>
<organism evidence="3">
    <name type="scientific">Capitella teleta</name>
    <name type="common">Polychaete worm</name>
    <dbReference type="NCBI Taxonomy" id="283909"/>
    <lineage>
        <taxon>Eukaryota</taxon>
        <taxon>Metazoa</taxon>
        <taxon>Spiralia</taxon>
        <taxon>Lophotrochozoa</taxon>
        <taxon>Annelida</taxon>
        <taxon>Polychaeta</taxon>
        <taxon>Sedentaria</taxon>
        <taxon>Scolecida</taxon>
        <taxon>Capitellidae</taxon>
        <taxon>Capitella</taxon>
    </lineage>
</organism>
<keyword evidence="1" id="KW-0143">Chaperone</keyword>
<keyword evidence="1" id="KW-0811">Translocation</keyword>
<keyword evidence="1" id="KW-0496">Mitochondrion</keyword>
<feature type="domain" description="Tim10-like" evidence="2">
    <location>
        <begin position="11"/>
        <end position="73"/>
    </location>
</feature>
<dbReference type="GO" id="GO:0015031">
    <property type="term" value="P:protein transport"/>
    <property type="evidence" value="ECO:0007669"/>
    <property type="project" value="UniProtKB-KW"/>
</dbReference>
<dbReference type="AlphaFoldDB" id="R7UWA7"/>
<dbReference type="InterPro" id="IPR004217">
    <property type="entry name" value="Tim10-like"/>
</dbReference>
<evidence type="ECO:0000313" key="5">
    <source>
        <dbReference type="Proteomes" id="UP000014760"/>
    </source>
</evidence>
<comment type="subcellular location">
    <subcellularLocation>
        <location evidence="1">Mitochondrion inner membrane</location>
        <topology evidence="1">Peripheral membrane protein</topology>
        <orientation evidence="1">Intermembrane side</orientation>
    </subcellularLocation>
</comment>
<evidence type="ECO:0000259" key="2">
    <source>
        <dbReference type="Pfam" id="PF02953"/>
    </source>
</evidence>
<keyword evidence="1" id="KW-0813">Transport</keyword>
<proteinExistence type="inferred from homology"/>
<keyword evidence="5" id="KW-1185">Reference proteome</keyword>
<name>R7UWA7_CAPTE</name>
<reference evidence="5" key="1">
    <citation type="submission" date="2012-12" db="EMBL/GenBank/DDBJ databases">
        <authorList>
            <person name="Hellsten U."/>
            <person name="Grimwood J."/>
            <person name="Chapman J.A."/>
            <person name="Shapiro H."/>
            <person name="Aerts A."/>
            <person name="Otillar R.P."/>
            <person name="Terry A.Y."/>
            <person name="Boore J.L."/>
            <person name="Simakov O."/>
            <person name="Marletaz F."/>
            <person name="Cho S.-J."/>
            <person name="Edsinger-Gonzales E."/>
            <person name="Havlak P."/>
            <person name="Kuo D.-H."/>
            <person name="Larsson T."/>
            <person name="Lv J."/>
            <person name="Arendt D."/>
            <person name="Savage R."/>
            <person name="Osoegawa K."/>
            <person name="de Jong P."/>
            <person name="Lindberg D.R."/>
            <person name="Seaver E.C."/>
            <person name="Weisblat D.A."/>
            <person name="Putnam N.H."/>
            <person name="Grigoriev I.V."/>
            <person name="Rokhsar D.S."/>
        </authorList>
    </citation>
    <scope>NUCLEOTIDE SEQUENCE</scope>
    <source>
        <strain evidence="5">I ESC-2004</strain>
    </source>
</reference>
<sequence>MAEGDPQLQRMIAIETQKQEFQQRIHDLTEKCWDTCMLGVPGQRLDRKTETCIGQCVQRFIDASNFVVNRLEKEGQANLRQAQDETGGFKWQ</sequence>
<keyword evidence="1" id="KW-0653">Protein transport</keyword>
<keyword evidence="1" id="KW-1015">Disulfide bond</keyword>
<dbReference type="EMBL" id="KB299236">
    <property type="protein sequence ID" value="ELU08222.1"/>
    <property type="molecule type" value="Genomic_DNA"/>
</dbReference>
<evidence type="ECO:0000313" key="3">
    <source>
        <dbReference type="EMBL" id="ELU08222.1"/>
    </source>
</evidence>
<gene>
    <name evidence="3" type="ORF">CAPTEDRAFT_154748</name>
</gene>
<comment type="domain">
    <text evidence="1">The twin CX3C motif contains 4 conserved Cys residues that form 2 disulfide bonds in the mitochondrial intermembrane space.</text>
</comment>
<dbReference type="EnsemblMetazoa" id="CapteT154748">
    <property type="protein sequence ID" value="CapteP154748"/>
    <property type="gene ID" value="CapteG154748"/>
</dbReference>
<comment type="function">
    <text evidence="1">Mitochondrial intermembrane chaperone that participates in the import and insertion of some multi-pass transmembrane proteins into the mitochondrial inner membrane. Also required for the transfer of beta-barrel precursors from the TOM complex to the sorting and assembly machinery (SAM complex) of the outer membrane. Acts as a chaperone-like protein that protects the hydrophobic precursors from aggregation and guide them through the mitochondrial intermembrane space.</text>
</comment>
<dbReference type="SUPFAM" id="SSF144122">
    <property type="entry name" value="Tim10-like"/>
    <property type="match status" value="1"/>
</dbReference>
<dbReference type="HOGENOM" id="CLU_141397_1_0_1"/>
<dbReference type="Pfam" id="PF02953">
    <property type="entry name" value="zf-Tim10_DDP"/>
    <property type="match status" value="1"/>
</dbReference>
<reference evidence="4" key="3">
    <citation type="submission" date="2015-06" db="UniProtKB">
        <authorList>
            <consortium name="EnsemblMetazoa"/>
        </authorList>
    </citation>
    <scope>IDENTIFICATION</scope>
</reference>
<evidence type="ECO:0000256" key="1">
    <source>
        <dbReference type="RuleBase" id="RU367043"/>
    </source>
</evidence>
<accession>R7UWA7</accession>
<comment type="similarity">
    <text evidence="1">Belongs to the small Tim family.</text>
</comment>
<keyword evidence="1" id="KW-0472">Membrane</keyword>
<dbReference type="Gene3D" id="1.10.287.810">
    <property type="entry name" value="Mitochondrial import inner membrane translocase subunit tim13 like domains"/>
    <property type="match status" value="1"/>
</dbReference>
<dbReference type="OMA" id="WDVCFAD"/>